<sequence length="94" mass="10865">MTVKESFSRLKNSSFWYKALCIFLLINVFMSFCFDPNHTYGNIPVRFLRLAIYAAIAFAIYKTSDMKKTSSRVIVGFSIVALLFYFIIIIKSLV</sequence>
<proteinExistence type="predicted"/>
<keyword evidence="3" id="KW-1185">Reference proteome</keyword>
<accession>A0AA97D7W6</accession>
<dbReference type="Proteomes" id="UP001300604">
    <property type="component" value="Chromosome"/>
</dbReference>
<feature type="transmembrane region" description="Helical" evidence="1">
    <location>
        <begin position="73"/>
        <end position="93"/>
    </location>
</feature>
<reference evidence="2" key="1">
    <citation type="submission" date="2023-09" db="EMBL/GenBank/DDBJ databases">
        <authorList>
            <person name="Zeng C."/>
        </authorList>
    </citation>
    <scope>NUCLEOTIDE SEQUENCE</scope>
    <source>
        <strain evidence="2">ZCY20-5</strain>
    </source>
</reference>
<evidence type="ECO:0000256" key="1">
    <source>
        <dbReference type="SAM" id="Phobius"/>
    </source>
</evidence>
<evidence type="ECO:0000313" key="3">
    <source>
        <dbReference type="Proteomes" id="UP001300604"/>
    </source>
</evidence>
<keyword evidence="1" id="KW-1133">Transmembrane helix</keyword>
<dbReference type="EMBL" id="CP135996">
    <property type="protein sequence ID" value="WOC31969.1"/>
    <property type="molecule type" value="Genomic_DNA"/>
</dbReference>
<name>A0AA97D7W6_9FIRM</name>
<dbReference type="KEGG" id="carl:PXC00_12355"/>
<reference evidence="2" key="2">
    <citation type="submission" date="2024-06" db="EMBL/GenBank/DDBJ databases">
        <title>Caproicibacterium argilliputei sp. nov, a novel caproic acid producing anaerobic bacterium isolated from pit mud.</title>
        <authorList>
            <person name="Xia S."/>
        </authorList>
    </citation>
    <scope>NUCLEOTIDE SEQUENCE</scope>
    <source>
        <strain evidence="2">ZCY20-5</strain>
    </source>
</reference>
<feature type="transmembrane region" description="Helical" evidence="1">
    <location>
        <begin position="44"/>
        <end position="61"/>
    </location>
</feature>
<dbReference type="RefSeq" id="WP_275844776.1">
    <property type="nucleotide sequence ID" value="NZ_CP135996.1"/>
</dbReference>
<evidence type="ECO:0000313" key="2">
    <source>
        <dbReference type="EMBL" id="WOC31969.1"/>
    </source>
</evidence>
<keyword evidence="1" id="KW-0812">Transmembrane</keyword>
<protein>
    <submittedName>
        <fullName evidence="2">Uncharacterized protein</fullName>
    </submittedName>
</protein>
<feature type="transmembrane region" description="Helical" evidence="1">
    <location>
        <begin position="15"/>
        <end position="32"/>
    </location>
</feature>
<organism evidence="2 3">
    <name type="scientific">Caproicibacterium argilliputei</name>
    <dbReference type="NCBI Taxonomy" id="3030016"/>
    <lineage>
        <taxon>Bacteria</taxon>
        <taxon>Bacillati</taxon>
        <taxon>Bacillota</taxon>
        <taxon>Clostridia</taxon>
        <taxon>Eubacteriales</taxon>
        <taxon>Oscillospiraceae</taxon>
        <taxon>Caproicibacterium</taxon>
    </lineage>
</organism>
<gene>
    <name evidence="2" type="ORF">PXC00_12355</name>
</gene>
<keyword evidence="1" id="KW-0472">Membrane</keyword>
<dbReference type="AlphaFoldDB" id="A0AA97D7W6"/>